<organism evidence="1 2">
    <name type="scientific">Elysia marginata</name>
    <dbReference type="NCBI Taxonomy" id="1093978"/>
    <lineage>
        <taxon>Eukaryota</taxon>
        <taxon>Metazoa</taxon>
        <taxon>Spiralia</taxon>
        <taxon>Lophotrochozoa</taxon>
        <taxon>Mollusca</taxon>
        <taxon>Gastropoda</taxon>
        <taxon>Heterobranchia</taxon>
        <taxon>Euthyneura</taxon>
        <taxon>Panpulmonata</taxon>
        <taxon>Sacoglossa</taxon>
        <taxon>Placobranchoidea</taxon>
        <taxon>Plakobranchidae</taxon>
        <taxon>Elysia</taxon>
    </lineage>
</organism>
<evidence type="ECO:0000313" key="2">
    <source>
        <dbReference type="Proteomes" id="UP000762676"/>
    </source>
</evidence>
<reference evidence="1 2" key="1">
    <citation type="journal article" date="2021" name="Elife">
        <title>Chloroplast acquisition without the gene transfer in kleptoplastic sea slugs, Plakobranchus ocellatus.</title>
        <authorList>
            <person name="Maeda T."/>
            <person name="Takahashi S."/>
            <person name="Yoshida T."/>
            <person name="Shimamura S."/>
            <person name="Takaki Y."/>
            <person name="Nagai Y."/>
            <person name="Toyoda A."/>
            <person name="Suzuki Y."/>
            <person name="Arimoto A."/>
            <person name="Ishii H."/>
            <person name="Satoh N."/>
            <person name="Nishiyama T."/>
            <person name="Hasebe M."/>
            <person name="Maruyama T."/>
            <person name="Minagawa J."/>
            <person name="Obokata J."/>
            <person name="Shigenobu S."/>
        </authorList>
    </citation>
    <scope>NUCLEOTIDE SEQUENCE [LARGE SCALE GENOMIC DNA]</scope>
</reference>
<dbReference type="AlphaFoldDB" id="A0AAV4JUI6"/>
<keyword evidence="2" id="KW-1185">Reference proteome</keyword>
<sequence>MCDDDVAAALVDNDPGICKAGFAPTPSSQGRLPFRRGKAKGPFIAICSGMRRKYFHTACVPYKDLRINRVTFSTLYYRETNCSLPWILKWRTNASQITL</sequence>
<name>A0AAV4JUI6_9GAST</name>
<evidence type="ECO:0000313" key="1">
    <source>
        <dbReference type="EMBL" id="GFS25385.1"/>
    </source>
</evidence>
<dbReference type="EMBL" id="BMAT01010370">
    <property type="protein sequence ID" value="GFS25385.1"/>
    <property type="molecule type" value="Genomic_DNA"/>
</dbReference>
<protein>
    <submittedName>
        <fullName evidence="1">Actin</fullName>
    </submittedName>
</protein>
<comment type="caution">
    <text evidence="1">The sequence shown here is derived from an EMBL/GenBank/DDBJ whole genome shotgun (WGS) entry which is preliminary data.</text>
</comment>
<proteinExistence type="predicted"/>
<accession>A0AAV4JUI6</accession>
<gene>
    <name evidence="1" type="ORF">ElyMa_005181800</name>
</gene>
<dbReference type="Proteomes" id="UP000762676">
    <property type="component" value="Unassembled WGS sequence"/>
</dbReference>